<sequence>EAEAEADTDEDDWLTSAIEEVESLHADDTDEVSTEQSEAPAPTETEVAEAPSAQEDENEEDWLSDAIAAVESPEAEQQPELQTAETDNSPLEDSELTSTQSQVAEPDANALMGDSEPRSQADDEAKSSHQDIEAQPEVAEEHEIVEEDTLATQAQNEAPKSNVEDVAKPDAIANEFGVPQDDDWLVDEESDASETENEQEPLEAVAEQPDVAAEEPVAFD</sequence>
<reference evidence="3" key="1">
    <citation type="submission" date="2015-08" db="EMBL/GenBank/DDBJ databases">
        <title>Vibrio galatheae sp. nov., a novel member of the Vibrionaceae family isolated from the Solomon Islands.</title>
        <authorList>
            <person name="Giubergia S."/>
            <person name="Machado H."/>
            <person name="Mateiu R.V."/>
            <person name="Gram L."/>
        </authorList>
    </citation>
    <scope>NUCLEOTIDE SEQUENCE [LARGE SCALE GENOMIC DNA]</scope>
    <source>
        <strain evidence="3">DSM 19134</strain>
    </source>
</reference>
<feature type="compositionally biased region" description="Polar residues" evidence="1">
    <location>
        <begin position="79"/>
        <end position="89"/>
    </location>
</feature>
<feature type="compositionally biased region" description="Acidic residues" evidence="1">
    <location>
        <begin position="54"/>
        <end position="63"/>
    </location>
</feature>
<dbReference type="Proteomes" id="UP000037530">
    <property type="component" value="Unassembled WGS sequence"/>
</dbReference>
<feature type="compositionally biased region" description="Polar residues" evidence="1">
    <location>
        <begin position="150"/>
        <end position="159"/>
    </location>
</feature>
<evidence type="ECO:0000313" key="2">
    <source>
        <dbReference type="EMBL" id="KOO02726.1"/>
    </source>
</evidence>
<feature type="region of interest" description="Disordered" evidence="1">
    <location>
        <begin position="23"/>
        <end position="220"/>
    </location>
</feature>
<protein>
    <submittedName>
        <fullName evidence="2">Uncharacterized protein</fullName>
    </submittedName>
</protein>
<organism evidence="2 3">
    <name type="scientific">Vibrio hepatarius</name>
    <dbReference type="NCBI Taxonomy" id="171383"/>
    <lineage>
        <taxon>Bacteria</taxon>
        <taxon>Pseudomonadati</taxon>
        <taxon>Pseudomonadota</taxon>
        <taxon>Gammaproteobacteria</taxon>
        <taxon>Vibrionales</taxon>
        <taxon>Vibrionaceae</taxon>
        <taxon>Vibrio</taxon>
        <taxon>Vibrio oreintalis group</taxon>
    </lineage>
</organism>
<feature type="compositionally biased region" description="Acidic residues" evidence="1">
    <location>
        <begin position="180"/>
        <end position="201"/>
    </location>
</feature>
<dbReference type="AlphaFoldDB" id="A0A0M0HL10"/>
<comment type="caution">
    <text evidence="2">The sequence shown here is derived from an EMBL/GenBank/DDBJ whole genome shotgun (WGS) entry which is preliminary data.</text>
</comment>
<name>A0A0M0HL10_9VIBR</name>
<feature type="compositionally biased region" description="Low complexity" evidence="1">
    <location>
        <begin position="37"/>
        <end position="53"/>
    </location>
</feature>
<dbReference type="EMBL" id="LHPI01000073">
    <property type="protein sequence ID" value="KOO02726.1"/>
    <property type="molecule type" value="Genomic_DNA"/>
</dbReference>
<gene>
    <name evidence="2" type="ORF">AKJ31_22310</name>
</gene>
<proteinExistence type="predicted"/>
<feature type="non-terminal residue" evidence="2">
    <location>
        <position position="1"/>
    </location>
</feature>
<evidence type="ECO:0000256" key="1">
    <source>
        <dbReference type="SAM" id="MobiDB-lite"/>
    </source>
</evidence>
<dbReference type="PATRIC" id="fig|171383.3.peg.4554"/>
<feature type="compositionally biased region" description="Basic and acidic residues" evidence="1">
    <location>
        <begin position="115"/>
        <end position="132"/>
    </location>
</feature>
<feature type="compositionally biased region" description="Acidic residues" evidence="1">
    <location>
        <begin position="138"/>
        <end position="149"/>
    </location>
</feature>
<evidence type="ECO:0000313" key="3">
    <source>
        <dbReference type="Proteomes" id="UP000037530"/>
    </source>
</evidence>
<accession>A0A0M0HL10</accession>
<keyword evidence="3" id="KW-1185">Reference proteome</keyword>
<feature type="non-terminal residue" evidence="2">
    <location>
        <position position="220"/>
    </location>
</feature>